<protein>
    <submittedName>
        <fullName evidence="4">Chemotaxis protein CheY</fullName>
    </submittedName>
</protein>
<dbReference type="STRING" id="1348114.OM33_05430"/>
<feature type="modified residue" description="4-aspartylphosphate" evidence="2">
    <location>
        <position position="53"/>
    </location>
</feature>
<dbReference type="PROSITE" id="PS50110">
    <property type="entry name" value="RESPONSE_REGULATORY"/>
    <property type="match status" value="1"/>
</dbReference>
<dbReference type="GO" id="GO:0000160">
    <property type="term" value="P:phosphorelay signal transduction system"/>
    <property type="evidence" value="ECO:0007669"/>
    <property type="project" value="InterPro"/>
</dbReference>
<keyword evidence="1 2" id="KW-0597">Phosphoprotein</keyword>
<evidence type="ECO:0000259" key="3">
    <source>
        <dbReference type="PROSITE" id="PS50110"/>
    </source>
</evidence>
<organism evidence="4 5">
    <name type="scientific">Pseudoalteromonas piratica</name>
    <dbReference type="NCBI Taxonomy" id="1348114"/>
    <lineage>
        <taxon>Bacteria</taxon>
        <taxon>Pseudomonadati</taxon>
        <taxon>Pseudomonadota</taxon>
        <taxon>Gammaproteobacteria</taxon>
        <taxon>Alteromonadales</taxon>
        <taxon>Pseudoalteromonadaceae</taxon>
        <taxon>Pseudoalteromonas</taxon>
    </lineage>
</organism>
<reference evidence="4 5" key="1">
    <citation type="submission" date="2014-11" db="EMBL/GenBank/DDBJ databases">
        <title>Complete Genome Sequence of Pseudoalteromonas sp. Strain OCN003 Isolated from Kaneohe Bay, Oahu, Hawaii.</title>
        <authorList>
            <person name="Beurmann S."/>
            <person name="Videau P."/>
            <person name="Ushijima B."/>
            <person name="Smith A.M."/>
            <person name="Aeby G.S."/>
            <person name="Callahan S.M."/>
            <person name="Belcaid M."/>
        </authorList>
    </citation>
    <scope>NUCLEOTIDE SEQUENCE [LARGE SCALE GENOMIC DNA]</scope>
    <source>
        <strain evidence="4 5">OCN003</strain>
    </source>
</reference>
<evidence type="ECO:0000313" key="5">
    <source>
        <dbReference type="Proteomes" id="UP000030341"/>
    </source>
</evidence>
<gene>
    <name evidence="4" type="ORF">OM33_05430</name>
</gene>
<sequence length="373" mass="42478">MNSNTVLAVDDEPFNLEIIEEILEDSYDLHCVASGPECLDVVAKINPSVILLDVSMPDMDGYEVCRQLKENPATSNITVMFVSARGSVEERIAGYNVGAEDYIVKPFGQEELKGKLDTLFKVVENKNMLEQQLQDATDTAFNAMANSSEMGSIVQYVEQIGKIDDKEELAQALINCMRSFGLKTSIEFRTNSQRSQFSSEGICSPMVVELFELLQNKGRLYEFMPRILVNYPRVSLLIMNLPSDDPERLGRIRDNICFVVGVTEHQLDAIITRQQLANQKLKLRQAFSMIRDKFEDLVGVLNLSHEMNEAIFRELQEEFEDRIPLMGLDEDQELYIYKKVDETIQKSVAREDLLQDVTRAFTEIETDLSVMLK</sequence>
<dbReference type="InterPro" id="IPR011006">
    <property type="entry name" value="CheY-like_superfamily"/>
</dbReference>
<evidence type="ECO:0000256" key="1">
    <source>
        <dbReference type="ARBA" id="ARBA00022553"/>
    </source>
</evidence>
<dbReference type="Proteomes" id="UP000030341">
    <property type="component" value="Chromosome 1"/>
</dbReference>
<name>A0A0A7EDC6_9GAMM</name>
<accession>A0A0A7EDC6</accession>
<dbReference type="KEGG" id="pseo:OM33_05430"/>
<dbReference type="InterPro" id="IPR050595">
    <property type="entry name" value="Bact_response_regulator"/>
</dbReference>
<dbReference type="AlphaFoldDB" id="A0A0A7EDC6"/>
<evidence type="ECO:0000313" key="4">
    <source>
        <dbReference type="EMBL" id="AIY64645.1"/>
    </source>
</evidence>
<dbReference type="HOGENOM" id="CLU_059002_0_0_6"/>
<keyword evidence="5" id="KW-1185">Reference proteome</keyword>
<dbReference type="eggNOG" id="COG0745">
    <property type="taxonomic scope" value="Bacteria"/>
</dbReference>
<dbReference type="PANTHER" id="PTHR44591:SF3">
    <property type="entry name" value="RESPONSE REGULATORY DOMAIN-CONTAINING PROTEIN"/>
    <property type="match status" value="1"/>
</dbReference>
<dbReference type="EMBL" id="CP009888">
    <property type="protein sequence ID" value="AIY64645.1"/>
    <property type="molecule type" value="Genomic_DNA"/>
</dbReference>
<dbReference type="OrthoDB" id="9800897at2"/>
<dbReference type="InterPro" id="IPR001789">
    <property type="entry name" value="Sig_transdc_resp-reg_receiver"/>
</dbReference>
<dbReference type="Gene3D" id="3.40.50.2300">
    <property type="match status" value="1"/>
</dbReference>
<dbReference type="PANTHER" id="PTHR44591">
    <property type="entry name" value="STRESS RESPONSE REGULATOR PROTEIN 1"/>
    <property type="match status" value="1"/>
</dbReference>
<dbReference type="SMART" id="SM00448">
    <property type="entry name" value="REC"/>
    <property type="match status" value="1"/>
</dbReference>
<evidence type="ECO:0000256" key="2">
    <source>
        <dbReference type="PROSITE-ProRule" id="PRU00169"/>
    </source>
</evidence>
<dbReference type="RefSeq" id="WP_038639700.1">
    <property type="nucleotide sequence ID" value="NZ_CP009888.1"/>
</dbReference>
<dbReference type="Pfam" id="PF00072">
    <property type="entry name" value="Response_reg"/>
    <property type="match status" value="1"/>
</dbReference>
<feature type="domain" description="Response regulatory" evidence="3">
    <location>
        <begin position="5"/>
        <end position="120"/>
    </location>
</feature>
<proteinExistence type="predicted"/>
<dbReference type="SUPFAM" id="SSF52172">
    <property type="entry name" value="CheY-like"/>
    <property type="match status" value="1"/>
</dbReference>